<name>A0A1L3JHQ3_9FLAO</name>
<dbReference type="PROSITE" id="PS51257">
    <property type="entry name" value="PROKAR_LIPOPROTEIN"/>
    <property type="match status" value="1"/>
</dbReference>
<keyword evidence="3 4" id="KW-0697">Rotamase</keyword>
<protein>
    <recommendedName>
        <fullName evidence="2 4">peptidylprolyl isomerase</fullName>
        <ecNumber evidence="2 4">5.2.1.8</ecNumber>
    </recommendedName>
</protein>
<evidence type="ECO:0000313" key="9">
    <source>
        <dbReference type="Proteomes" id="UP000181898"/>
    </source>
</evidence>
<comment type="catalytic activity">
    <reaction evidence="1 4">
        <text>[protein]-peptidylproline (omega=180) = [protein]-peptidylproline (omega=0)</text>
        <dbReference type="Rhea" id="RHEA:16237"/>
        <dbReference type="Rhea" id="RHEA-COMP:10747"/>
        <dbReference type="Rhea" id="RHEA-COMP:10748"/>
        <dbReference type="ChEBI" id="CHEBI:83833"/>
        <dbReference type="ChEBI" id="CHEBI:83834"/>
        <dbReference type="EC" id="5.2.1.8"/>
    </reaction>
</comment>
<feature type="signal peptide" evidence="6">
    <location>
        <begin position="1"/>
        <end position="21"/>
    </location>
</feature>
<organism evidence="8 9">
    <name type="scientific">Tenacibaculum todarodis</name>
    <dbReference type="NCBI Taxonomy" id="1850252"/>
    <lineage>
        <taxon>Bacteria</taxon>
        <taxon>Pseudomonadati</taxon>
        <taxon>Bacteroidota</taxon>
        <taxon>Flavobacteriia</taxon>
        <taxon>Flavobacteriales</taxon>
        <taxon>Flavobacteriaceae</taxon>
        <taxon>Tenacibaculum</taxon>
    </lineage>
</organism>
<gene>
    <name evidence="8" type="ORF">LPB136_04120</name>
</gene>
<dbReference type="InterPro" id="IPR001179">
    <property type="entry name" value="PPIase_FKBP_dom"/>
</dbReference>
<feature type="domain" description="PPIase FKBP-type" evidence="7">
    <location>
        <begin position="112"/>
        <end position="216"/>
    </location>
</feature>
<dbReference type="EMBL" id="CP018155">
    <property type="protein sequence ID" value="APG64603.1"/>
    <property type="molecule type" value="Genomic_DNA"/>
</dbReference>
<feature type="compositionally biased region" description="Basic and acidic residues" evidence="5">
    <location>
        <begin position="260"/>
        <end position="279"/>
    </location>
</feature>
<proteinExistence type="predicted"/>
<dbReference type="KEGG" id="ten:LPB136_04120"/>
<evidence type="ECO:0000259" key="7">
    <source>
        <dbReference type="PROSITE" id="PS50059"/>
    </source>
</evidence>
<dbReference type="Gene3D" id="3.10.50.40">
    <property type="match status" value="1"/>
</dbReference>
<evidence type="ECO:0000256" key="6">
    <source>
        <dbReference type="SAM" id="SignalP"/>
    </source>
</evidence>
<accession>A0A1L3JHQ3</accession>
<keyword evidence="9" id="KW-1185">Reference proteome</keyword>
<dbReference type="GO" id="GO:0003755">
    <property type="term" value="F:peptidyl-prolyl cis-trans isomerase activity"/>
    <property type="evidence" value="ECO:0007669"/>
    <property type="project" value="UniProtKB-KW"/>
</dbReference>
<feature type="chain" id="PRO_5012701766" description="peptidylprolyl isomerase" evidence="6">
    <location>
        <begin position="22"/>
        <end position="297"/>
    </location>
</feature>
<evidence type="ECO:0000256" key="5">
    <source>
        <dbReference type="SAM" id="MobiDB-lite"/>
    </source>
</evidence>
<feature type="region of interest" description="Disordered" evidence="5">
    <location>
        <begin position="223"/>
        <end position="297"/>
    </location>
</feature>
<dbReference type="SUPFAM" id="SSF54534">
    <property type="entry name" value="FKBP-like"/>
    <property type="match status" value="1"/>
</dbReference>
<reference evidence="8 9" key="1">
    <citation type="submission" date="2016-11" db="EMBL/GenBank/DDBJ databases">
        <title>Tenacibaculum sp. LPB0136, isolated from marine environment.</title>
        <authorList>
            <person name="Kim E."/>
            <person name="Yi H."/>
        </authorList>
    </citation>
    <scope>NUCLEOTIDE SEQUENCE [LARGE SCALE GENOMIC DNA]</scope>
    <source>
        <strain evidence="8 9">LPB0136</strain>
    </source>
</reference>
<evidence type="ECO:0000256" key="3">
    <source>
        <dbReference type="ARBA" id="ARBA00023110"/>
    </source>
</evidence>
<sequence length="297" mass="32523">MIKIKHVFIVALFSIAFYACGDDNDSNAVEVFDHEAQALIDKDSLASFFTKHYYDTTSGLVKPLIAGETALSNDSNLKSQEVTEQEVDYTFYYYKIGNEGSDPDAKGNPSVVDSVYAKYNGVRIVDTDSISTSFDSNTSWFTLDGVIRGWSYSFPNFKGGENVSSSTPGEPINFINGGKGILFIPSGLGYRNVGTPTGSIPGNANLIFYIELWDIVANTDHDQDGIPSIEEDLDGDGDPRNDDTDENFVANYVDADDDGDGKLTKDEDRNGDGDPRNDFNDPDNPTLPDYLNPNIFG</sequence>
<dbReference type="Proteomes" id="UP000181898">
    <property type="component" value="Chromosome"/>
</dbReference>
<dbReference type="AlphaFoldDB" id="A0A1L3JHQ3"/>
<dbReference type="OrthoDB" id="1424215at2"/>
<evidence type="ECO:0000256" key="2">
    <source>
        <dbReference type="ARBA" id="ARBA00013194"/>
    </source>
</evidence>
<keyword evidence="6" id="KW-0732">Signal</keyword>
<dbReference type="PROSITE" id="PS50059">
    <property type="entry name" value="FKBP_PPIASE"/>
    <property type="match status" value="1"/>
</dbReference>
<evidence type="ECO:0000256" key="4">
    <source>
        <dbReference type="PROSITE-ProRule" id="PRU00277"/>
    </source>
</evidence>
<evidence type="ECO:0000313" key="8">
    <source>
        <dbReference type="EMBL" id="APG64603.1"/>
    </source>
</evidence>
<keyword evidence="4" id="KW-0413">Isomerase</keyword>
<dbReference type="STRING" id="1850252.LPB136_04120"/>
<evidence type="ECO:0000256" key="1">
    <source>
        <dbReference type="ARBA" id="ARBA00000971"/>
    </source>
</evidence>
<dbReference type="EC" id="5.2.1.8" evidence="2 4"/>
<dbReference type="InterPro" id="IPR046357">
    <property type="entry name" value="PPIase_dom_sf"/>
</dbReference>
<dbReference type="RefSeq" id="WP_072554929.1">
    <property type="nucleotide sequence ID" value="NZ_CP018155.1"/>
</dbReference>